<dbReference type="RefSeq" id="WP_204081454.1">
    <property type="nucleotide sequence ID" value="NZ_CAJMWI010000001.1"/>
</dbReference>
<accession>A0A653EX26</accession>
<name>A0A653EX26_9MYCO</name>
<gene>
    <name evidence="1" type="ORF">BIN_B_04021</name>
</gene>
<dbReference type="EMBL" id="LR589116">
    <property type="protein sequence ID" value="VTP01491.1"/>
    <property type="molecule type" value="Genomic_DNA"/>
</dbReference>
<reference evidence="1" key="1">
    <citation type="submission" date="2019-05" db="EMBL/GenBank/DDBJ databases">
        <authorList>
            <person name="Naeem R."/>
            <person name="Antony C."/>
            <person name="Guan Q."/>
        </authorList>
    </citation>
    <scope>NUCLEOTIDE SEQUENCE</scope>
    <source>
        <strain evidence="1">2</strain>
    </source>
</reference>
<evidence type="ECO:0000313" key="1">
    <source>
        <dbReference type="EMBL" id="VTP01491.1"/>
    </source>
</evidence>
<dbReference type="AlphaFoldDB" id="A0A653EX26"/>
<proteinExistence type="predicted"/>
<organism evidence="1">
    <name type="scientific">Mycobacterium riyadhense</name>
    <dbReference type="NCBI Taxonomy" id="486698"/>
    <lineage>
        <taxon>Bacteria</taxon>
        <taxon>Bacillati</taxon>
        <taxon>Actinomycetota</taxon>
        <taxon>Actinomycetes</taxon>
        <taxon>Mycobacteriales</taxon>
        <taxon>Mycobacteriaceae</taxon>
        <taxon>Mycobacterium</taxon>
    </lineage>
</organism>
<protein>
    <submittedName>
        <fullName evidence="1">Uncharacterized protein</fullName>
    </submittedName>
</protein>
<sequence length="56" mass="6053">MLTKIIRVVREGLRGEAQVLAALRAANAFGWNAEIDDVDDGSRSGIPEGFRLDNPA</sequence>